<evidence type="ECO:0000313" key="3">
    <source>
        <dbReference type="Proteomes" id="UP000238164"/>
    </source>
</evidence>
<keyword evidence="2" id="KW-0413">Isomerase</keyword>
<gene>
    <name evidence="2" type="ORF">MPLG2_1360</name>
</gene>
<dbReference type="RefSeq" id="WP_105185396.1">
    <property type="nucleotide sequence ID" value="NZ_BAAAGO010000030.1"/>
</dbReference>
<dbReference type="Proteomes" id="UP000238164">
    <property type="component" value="Chromosome 1"/>
</dbReference>
<dbReference type="PANTHER" id="PTHR12110">
    <property type="entry name" value="HYDROXYPYRUVATE ISOMERASE"/>
    <property type="match status" value="1"/>
</dbReference>
<dbReference type="OrthoDB" id="5182842at2"/>
<reference evidence="2 3" key="1">
    <citation type="submission" date="2018-02" db="EMBL/GenBank/DDBJ databases">
        <authorList>
            <person name="Cohen D.B."/>
            <person name="Kent A.D."/>
        </authorList>
    </citation>
    <scope>NUCLEOTIDE SEQUENCE [LARGE SCALE GENOMIC DNA]</scope>
    <source>
        <strain evidence="2">1</strain>
    </source>
</reference>
<dbReference type="InterPro" id="IPR050312">
    <property type="entry name" value="IolE/XylAMocC-like"/>
</dbReference>
<organism evidence="2 3">
    <name type="scientific">Micropruina glycogenica</name>
    <dbReference type="NCBI Taxonomy" id="75385"/>
    <lineage>
        <taxon>Bacteria</taxon>
        <taxon>Bacillati</taxon>
        <taxon>Actinomycetota</taxon>
        <taxon>Actinomycetes</taxon>
        <taxon>Propionibacteriales</taxon>
        <taxon>Nocardioidaceae</taxon>
        <taxon>Micropruina</taxon>
    </lineage>
</organism>
<dbReference type="Pfam" id="PF01261">
    <property type="entry name" value="AP_endonuc_2"/>
    <property type="match status" value="1"/>
</dbReference>
<dbReference type="InterPro" id="IPR013022">
    <property type="entry name" value="Xyl_isomerase-like_TIM-brl"/>
</dbReference>
<proteinExistence type="predicted"/>
<dbReference type="EMBL" id="LT985188">
    <property type="protein sequence ID" value="SPD86396.1"/>
    <property type="molecule type" value="Genomic_DNA"/>
</dbReference>
<protein>
    <submittedName>
        <fullName evidence="2">Xylose isomerase</fullName>
    </submittedName>
</protein>
<dbReference type="SUPFAM" id="SSF51658">
    <property type="entry name" value="Xylose isomerase-like"/>
    <property type="match status" value="1"/>
</dbReference>
<dbReference type="Gene3D" id="3.20.20.150">
    <property type="entry name" value="Divalent-metal-dependent TIM barrel enzymes"/>
    <property type="match status" value="1"/>
</dbReference>
<accession>A0A2N9JG93</accession>
<evidence type="ECO:0000313" key="2">
    <source>
        <dbReference type="EMBL" id="SPD86396.1"/>
    </source>
</evidence>
<keyword evidence="3" id="KW-1185">Reference proteome</keyword>
<dbReference type="KEGG" id="mgg:MPLG2_1360"/>
<feature type="domain" description="Xylose isomerase-like TIM barrel" evidence="1">
    <location>
        <begin position="25"/>
        <end position="260"/>
    </location>
</feature>
<name>A0A2N9JG93_9ACTN</name>
<evidence type="ECO:0000259" key="1">
    <source>
        <dbReference type="Pfam" id="PF01261"/>
    </source>
</evidence>
<dbReference type="AlphaFoldDB" id="A0A2N9JG93"/>
<dbReference type="InterPro" id="IPR036237">
    <property type="entry name" value="Xyl_isomerase-like_sf"/>
</dbReference>
<sequence>MSPVTSLQLFTVREALEADLNATLAEVAKRGFTATEAYNFVGNAEALAAALKANGLVAPTGHAFLASTSFVNPDGSSSTVPVPTPDEVFDAAETLGMTIVIDPYTHPTRWQTREQVEQTAELLNAAAEIAEGRGLRVGYHNHGHELEANIDGQTGLELLASLLDPRVVLEVDLYWAARAGVDPVALVERLGSRVVAVHVKDGTLDAEAIKAYPPADQVPAGEGVVPLAQAIAALPGLEYAIVEFDHFNGDLFDAIETSREFLDGDNA</sequence>
<dbReference type="GO" id="GO:0016853">
    <property type="term" value="F:isomerase activity"/>
    <property type="evidence" value="ECO:0007669"/>
    <property type="project" value="UniProtKB-KW"/>
</dbReference>
<dbReference type="PANTHER" id="PTHR12110:SF41">
    <property type="entry name" value="INOSOSE DEHYDRATASE"/>
    <property type="match status" value="1"/>
</dbReference>